<sequence>MSYIDATLQLSQYGSFVSGATPLRPTVGTGHVPIGFQAEIIDGQYYPDRPLPASYRPLENPFASSLPIINAMQDNYGAGASPFGVVAQLYANQNKFTAALLAGRDAENGLNLRA</sequence>
<evidence type="ECO:0000313" key="1">
    <source>
        <dbReference type="EMBL" id="GGF72794.1"/>
    </source>
</evidence>
<proteinExistence type="predicted"/>
<dbReference type="RefSeq" id="WP_188666460.1">
    <property type="nucleotide sequence ID" value="NZ_BMHV01000026.1"/>
</dbReference>
<gene>
    <name evidence="1" type="ORF">GCM10011332_28450</name>
</gene>
<reference evidence="1" key="2">
    <citation type="submission" date="2020-09" db="EMBL/GenBank/DDBJ databases">
        <authorList>
            <person name="Sun Q."/>
            <person name="Zhou Y."/>
        </authorList>
    </citation>
    <scope>NUCLEOTIDE SEQUENCE</scope>
    <source>
        <strain evidence="1">CGMCC 1.15254</strain>
    </source>
</reference>
<dbReference type="EMBL" id="BMHV01000026">
    <property type="protein sequence ID" value="GGF72794.1"/>
    <property type="molecule type" value="Genomic_DNA"/>
</dbReference>
<name>A0A917C6S0_9PROT</name>
<protein>
    <submittedName>
        <fullName evidence="1">Uncharacterized protein</fullName>
    </submittedName>
</protein>
<accession>A0A917C6S0</accession>
<dbReference type="Proteomes" id="UP000632498">
    <property type="component" value="Unassembled WGS sequence"/>
</dbReference>
<dbReference type="AlphaFoldDB" id="A0A917C6S0"/>
<organism evidence="1 2">
    <name type="scientific">Terasakiella brassicae</name>
    <dbReference type="NCBI Taxonomy" id="1634917"/>
    <lineage>
        <taxon>Bacteria</taxon>
        <taxon>Pseudomonadati</taxon>
        <taxon>Pseudomonadota</taxon>
        <taxon>Alphaproteobacteria</taxon>
        <taxon>Rhodospirillales</taxon>
        <taxon>Terasakiellaceae</taxon>
        <taxon>Terasakiella</taxon>
    </lineage>
</organism>
<reference evidence="1" key="1">
    <citation type="journal article" date="2014" name="Int. J. Syst. Evol. Microbiol.">
        <title>Complete genome sequence of Corynebacterium casei LMG S-19264T (=DSM 44701T), isolated from a smear-ripened cheese.</title>
        <authorList>
            <consortium name="US DOE Joint Genome Institute (JGI-PGF)"/>
            <person name="Walter F."/>
            <person name="Albersmeier A."/>
            <person name="Kalinowski J."/>
            <person name="Ruckert C."/>
        </authorList>
    </citation>
    <scope>NUCLEOTIDE SEQUENCE</scope>
    <source>
        <strain evidence="1">CGMCC 1.15254</strain>
    </source>
</reference>
<keyword evidence="2" id="KW-1185">Reference proteome</keyword>
<evidence type="ECO:0000313" key="2">
    <source>
        <dbReference type="Proteomes" id="UP000632498"/>
    </source>
</evidence>
<comment type="caution">
    <text evidence="1">The sequence shown here is derived from an EMBL/GenBank/DDBJ whole genome shotgun (WGS) entry which is preliminary data.</text>
</comment>